<evidence type="ECO:0000313" key="2">
    <source>
        <dbReference type="Proteomes" id="UP000009284"/>
    </source>
</evidence>
<proteinExistence type="predicted"/>
<gene>
    <name evidence="1" type="ordered locus">TASI_1333</name>
</gene>
<dbReference type="OrthoDB" id="9894779at2"/>
<name>G4QCA7_TAYAM</name>
<keyword evidence="2" id="KW-1185">Reference proteome</keyword>
<dbReference type="AlphaFoldDB" id="G4QCA7"/>
<dbReference type="KEGG" id="tas:TASI_1333"/>
<dbReference type="Proteomes" id="UP000009284">
    <property type="component" value="Chromosome"/>
</dbReference>
<dbReference type="HOGENOM" id="CLU_2235260_0_0_4"/>
<dbReference type="RefSeq" id="WP_014111970.1">
    <property type="nucleotide sequence ID" value="NC_016043.1"/>
</dbReference>
<dbReference type="STRING" id="1008459.TASI_1333"/>
<sequence length="105" mass="11629">MDNKAKLEALAVQANIDRRQVVNGFYKLRDNLDPEVIADYVMARGRNLVSSALPDASGAFSWLGRNPRISVGIAKGLLNLAKTKNRLLRTVALGVASWFISKRFK</sequence>
<evidence type="ECO:0000313" key="1">
    <source>
        <dbReference type="EMBL" id="AEP37076.1"/>
    </source>
</evidence>
<dbReference type="EMBL" id="CP003059">
    <property type="protein sequence ID" value="AEP37076.1"/>
    <property type="molecule type" value="Genomic_DNA"/>
</dbReference>
<accession>G4QCA7</accession>
<organism evidence="1 2">
    <name type="scientific">Taylorella asinigenitalis (strain MCE3)</name>
    <dbReference type="NCBI Taxonomy" id="1008459"/>
    <lineage>
        <taxon>Bacteria</taxon>
        <taxon>Pseudomonadati</taxon>
        <taxon>Pseudomonadota</taxon>
        <taxon>Betaproteobacteria</taxon>
        <taxon>Burkholderiales</taxon>
        <taxon>Alcaligenaceae</taxon>
        <taxon>Taylorella</taxon>
    </lineage>
</organism>
<reference key="1">
    <citation type="submission" date="2011-09" db="EMBL/GenBank/DDBJ databases">
        <title>Genomic characterization of the Taylorella genus.</title>
        <authorList>
            <person name="Hebert L."/>
            <person name="Moumen B."/>
            <person name="Pons N."/>
            <person name="Duquesne F."/>
            <person name="Breuil M.-F."/>
            <person name="Goux D."/>
            <person name="Batto J.-M."/>
            <person name="Renault P."/>
            <person name="Laugier C."/>
            <person name="Petry S."/>
        </authorList>
    </citation>
    <scope>NUCLEOTIDE SEQUENCE</scope>
    <source>
        <strain>MCE3</strain>
    </source>
</reference>
<reference evidence="1 2" key="2">
    <citation type="journal article" date="2012" name="PLoS ONE">
        <title>Genomic characterization of the taylorella genus.</title>
        <authorList>
            <person name="Hebert L."/>
            <person name="Moumen B."/>
            <person name="Pons N."/>
            <person name="Duquesne F."/>
            <person name="Breuil M.F."/>
            <person name="Goux D."/>
            <person name="Batto J.M."/>
            <person name="Laugier C."/>
            <person name="Renault P."/>
            <person name="Petry S."/>
        </authorList>
    </citation>
    <scope>NUCLEOTIDE SEQUENCE [LARGE SCALE GENOMIC DNA]</scope>
    <source>
        <strain evidence="1 2">MCE3</strain>
    </source>
</reference>
<protein>
    <submittedName>
        <fullName evidence="1">Uncharacterized protein</fullName>
    </submittedName>
</protein>